<feature type="region of interest" description="Disordered" evidence="1">
    <location>
        <begin position="349"/>
        <end position="385"/>
    </location>
</feature>
<name>A0AAD5YDP0_9APHY</name>
<evidence type="ECO:0000256" key="1">
    <source>
        <dbReference type="SAM" id="MobiDB-lite"/>
    </source>
</evidence>
<feature type="compositionally biased region" description="Polar residues" evidence="1">
    <location>
        <begin position="351"/>
        <end position="380"/>
    </location>
</feature>
<reference evidence="3" key="1">
    <citation type="submission" date="2022-07" db="EMBL/GenBank/DDBJ databases">
        <title>Genome Sequence of Physisporinus lineatus.</title>
        <authorList>
            <person name="Buettner E."/>
        </authorList>
    </citation>
    <scope>NUCLEOTIDE SEQUENCE</scope>
    <source>
        <strain evidence="3">VT162</strain>
    </source>
</reference>
<keyword evidence="4" id="KW-1185">Reference proteome</keyword>
<organism evidence="3 4">
    <name type="scientific">Meripilus lineatus</name>
    <dbReference type="NCBI Taxonomy" id="2056292"/>
    <lineage>
        <taxon>Eukaryota</taxon>
        <taxon>Fungi</taxon>
        <taxon>Dikarya</taxon>
        <taxon>Basidiomycota</taxon>
        <taxon>Agaricomycotina</taxon>
        <taxon>Agaricomycetes</taxon>
        <taxon>Polyporales</taxon>
        <taxon>Meripilaceae</taxon>
        <taxon>Meripilus</taxon>
    </lineage>
</organism>
<dbReference type="EMBL" id="JANAWD010000682">
    <property type="protein sequence ID" value="KAJ3476651.1"/>
    <property type="molecule type" value="Genomic_DNA"/>
</dbReference>
<keyword evidence="2" id="KW-0472">Membrane</keyword>
<dbReference type="Proteomes" id="UP001212997">
    <property type="component" value="Unassembled WGS sequence"/>
</dbReference>
<feature type="compositionally biased region" description="Low complexity" evidence="1">
    <location>
        <begin position="43"/>
        <end position="131"/>
    </location>
</feature>
<keyword evidence="2" id="KW-1133">Transmembrane helix</keyword>
<feature type="region of interest" description="Disordered" evidence="1">
    <location>
        <begin position="563"/>
        <end position="598"/>
    </location>
</feature>
<dbReference type="AlphaFoldDB" id="A0AAD5YDP0"/>
<sequence length="611" mass="64262">MFDDLHANKRSLHQRRGAGFKKLHARFSPTYVWSETGDTAVLTPSNTAPAPANTSPAQQQPSQQPVVSTPATIPSTTPAVADPVTTPTPQVSTPAANTTPSETPSASATPTPAASSETPNTAQTSAASAPAAETPVVATTLVAASASNPTLSRSLSSPTLSRASVVSGAGAIASASGTSEPSTTSVSTGAVIGGVVAGIAALAGIIFFVSWLMKRNRRNEDEFSAEAFKRQSVILPEMDGPRGGSGMDRSWENSAPQTPMFEQRMPGPPPPNMFEQRFAGPPPSQPWNGYQAQGSPSFAPGQYVTMHDTGRRDFEQDLSLQTPNSAQPFFAPMGQSPIGSPVSVAPYGSVYDNQPSPVQRQNSLGPNAYLSRQPSSNNGTLEPPEAHYVDLNRSSVTPFQAQQYEEISRRLNAPPPTSFSTLPEKPLPLAEEHVEPVVAHSGVSVDDHAITTDEPQDYGKSPFADPEGQDTPLATPRALPDFDDDDASITGFPVPPSPAFSTSTRITSTPPVLPEIQSQRGFSPVSMEFPLIPNSRATPIPSPLASSYTLPTTPASAHIADKPIQQPAASAPIPLNVEPATNSTRPQREAASARPDTVYTMYDDEDAYGGI</sequence>
<keyword evidence="2" id="KW-0812">Transmembrane</keyword>
<evidence type="ECO:0000313" key="3">
    <source>
        <dbReference type="EMBL" id="KAJ3476651.1"/>
    </source>
</evidence>
<feature type="transmembrane region" description="Helical" evidence="2">
    <location>
        <begin position="190"/>
        <end position="213"/>
    </location>
</feature>
<evidence type="ECO:0000256" key="2">
    <source>
        <dbReference type="SAM" id="Phobius"/>
    </source>
</evidence>
<feature type="region of interest" description="Disordered" evidence="1">
    <location>
        <begin position="449"/>
        <end position="475"/>
    </location>
</feature>
<evidence type="ECO:0000313" key="4">
    <source>
        <dbReference type="Proteomes" id="UP001212997"/>
    </source>
</evidence>
<proteinExistence type="predicted"/>
<gene>
    <name evidence="3" type="ORF">NLI96_g11012</name>
</gene>
<feature type="compositionally biased region" description="Low complexity" evidence="1">
    <location>
        <begin position="563"/>
        <end position="574"/>
    </location>
</feature>
<accession>A0AAD5YDP0</accession>
<comment type="caution">
    <text evidence="3">The sequence shown here is derived from an EMBL/GenBank/DDBJ whole genome shotgun (WGS) entry which is preliminary data.</text>
</comment>
<protein>
    <submittedName>
        <fullName evidence="3">Uncharacterized protein</fullName>
    </submittedName>
</protein>
<feature type="region of interest" description="Disordered" evidence="1">
    <location>
        <begin position="42"/>
        <end position="131"/>
    </location>
</feature>